<dbReference type="AlphaFoldDB" id="A0A7W5DNI7"/>
<dbReference type="NCBIfam" id="TIGR01198">
    <property type="entry name" value="pgl"/>
    <property type="match status" value="1"/>
</dbReference>
<evidence type="ECO:0000313" key="10">
    <source>
        <dbReference type="Proteomes" id="UP000544222"/>
    </source>
</evidence>
<keyword evidence="10" id="KW-1185">Reference proteome</keyword>
<gene>
    <name evidence="7" type="primary">pgl</name>
    <name evidence="9" type="ORF">FHX64_000342</name>
</gene>
<dbReference type="EC" id="3.1.1.31" evidence="5 7"/>
<dbReference type="UniPathway" id="UPA00115">
    <property type="reaction ID" value="UER00409"/>
</dbReference>
<sequence length="233" mass="26463">MITPYIYPSEKEVAIAITERLIHSLKTTERPLYIALSGGSTPNVLFALWGKEYAKKIPWQRIHLFWVDERCVPPSDPESNFGNMKIRCLDYVDIPIENIHRIQGENNPTAEAERYINEVQQIIPVANGIPQFDIILAGMGNDGHTSSIFPGQTHLYTKKQAYVVSFHPVTHQVRIAMTGPVMMTAKELIFHVIGTEKQHLIHAMLHPDPVTENLPAIFIARHANYTLLFTDKE</sequence>
<name>A0A7W5DNI7_9PORP</name>
<dbReference type="InterPro" id="IPR039104">
    <property type="entry name" value="6PGL"/>
</dbReference>
<dbReference type="GO" id="GO:0006098">
    <property type="term" value="P:pentose-phosphate shunt"/>
    <property type="evidence" value="ECO:0007669"/>
    <property type="project" value="UniProtKB-UniPathway"/>
</dbReference>
<dbReference type="InterPro" id="IPR037171">
    <property type="entry name" value="NagB/RpiA_transferase-like"/>
</dbReference>
<evidence type="ECO:0000256" key="6">
    <source>
        <dbReference type="ARBA" id="ARBA00020337"/>
    </source>
</evidence>
<proteinExistence type="inferred from homology"/>
<evidence type="ECO:0000256" key="4">
    <source>
        <dbReference type="ARBA" id="ARBA00010662"/>
    </source>
</evidence>
<dbReference type="Gene3D" id="3.40.50.1360">
    <property type="match status" value="1"/>
</dbReference>
<feature type="domain" description="Glucosamine/galactosamine-6-phosphate isomerase" evidence="8">
    <location>
        <begin position="11"/>
        <end position="223"/>
    </location>
</feature>
<dbReference type="CDD" id="cd01400">
    <property type="entry name" value="6PGL"/>
    <property type="match status" value="1"/>
</dbReference>
<dbReference type="Proteomes" id="UP000544222">
    <property type="component" value="Unassembled WGS sequence"/>
</dbReference>
<reference evidence="9 10" key="1">
    <citation type="submission" date="2020-08" db="EMBL/GenBank/DDBJ databases">
        <title>Genomic Encyclopedia of Type Strains, Phase IV (KMG-IV): sequencing the most valuable type-strain genomes for metagenomic binning, comparative biology and taxonomic classification.</title>
        <authorList>
            <person name="Goeker M."/>
        </authorList>
    </citation>
    <scope>NUCLEOTIDE SEQUENCE [LARGE SCALE GENOMIC DNA]</scope>
    <source>
        <strain evidence="9 10">DSM 27471</strain>
    </source>
</reference>
<comment type="catalytic activity">
    <reaction evidence="1 7">
        <text>6-phospho-D-glucono-1,5-lactone + H2O = 6-phospho-D-gluconate + H(+)</text>
        <dbReference type="Rhea" id="RHEA:12556"/>
        <dbReference type="ChEBI" id="CHEBI:15377"/>
        <dbReference type="ChEBI" id="CHEBI:15378"/>
        <dbReference type="ChEBI" id="CHEBI:57955"/>
        <dbReference type="ChEBI" id="CHEBI:58759"/>
        <dbReference type="EC" id="3.1.1.31"/>
    </reaction>
</comment>
<comment type="similarity">
    <text evidence="4 7">Belongs to the glucosamine/galactosamine-6-phosphate isomerase family. 6-phosphogluconolactonase subfamily.</text>
</comment>
<organism evidence="9 10">
    <name type="scientific">Microbacter margulisiae</name>
    <dbReference type="NCBI Taxonomy" id="1350067"/>
    <lineage>
        <taxon>Bacteria</taxon>
        <taxon>Pseudomonadati</taxon>
        <taxon>Bacteroidota</taxon>
        <taxon>Bacteroidia</taxon>
        <taxon>Bacteroidales</taxon>
        <taxon>Porphyromonadaceae</taxon>
        <taxon>Microbacter</taxon>
    </lineage>
</organism>
<comment type="caution">
    <text evidence="9">The sequence shown here is derived from an EMBL/GenBank/DDBJ whole genome shotgun (WGS) entry which is preliminary data.</text>
</comment>
<keyword evidence="7 9" id="KW-0378">Hydrolase</keyword>
<dbReference type="Pfam" id="PF01182">
    <property type="entry name" value="Glucosamine_iso"/>
    <property type="match status" value="1"/>
</dbReference>
<evidence type="ECO:0000256" key="2">
    <source>
        <dbReference type="ARBA" id="ARBA00002681"/>
    </source>
</evidence>
<evidence type="ECO:0000256" key="3">
    <source>
        <dbReference type="ARBA" id="ARBA00004961"/>
    </source>
</evidence>
<dbReference type="InterPro" id="IPR005900">
    <property type="entry name" value="6-phosphogluconolactonase_DevB"/>
</dbReference>
<dbReference type="PANTHER" id="PTHR11054:SF0">
    <property type="entry name" value="6-PHOSPHOGLUCONOLACTONASE"/>
    <property type="match status" value="1"/>
</dbReference>
<evidence type="ECO:0000256" key="7">
    <source>
        <dbReference type="RuleBase" id="RU365095"/>
    </source>
</evidence>
<dbReference type="SUPFAM" id="SSF100950">
    <property type="entry name" value="NagB/RpiA/CoA transferase-like"/>
    <property type="match status" value="1"/>
</dbReference>
<dbReference type="RefSeq" id="WP_183412111.1">
    <property type="nucleotide sequence ID" value="NZ_JACHYB010000001.1"/>
</dbReference>
<evidence type="ECO:0000259" key="8">
    <source>
        <dbReference type="Pfam" id="PF01182"/>
    </source>
</evidence>
<dbReference type="EMBL" id="JACHYB010000001">
    <property type="protein sequence ID" value="MBB3186179.1"/>
    <property type="molecule type" value="Genomic_DNA"/>
</dbReference>
<dbReference type="GO" id="GO:0017057">
    <property type="term" value="F:6-phosphogluconolactonase activity"/>
    <property type="evidence" value="ECO:0007669"/>
    <property type="project" value="UniProtKB-UniRule"/>
</dbReference>
<dbReference type="PANTHER" id="PTHR11054">
    <property type="entry name" value="6-PHOSPHOGLUCONOLACTONASE"/>
    <property type="match status" value="1"/>
</dbReference>
<evidence type="ECO:0000313" key="9">
    <source>
        <dbReference type="EMBL" id="MBB3186179.1"/>
    </source>
</evidence>
<comment type="pathway">
    <text evidence="3 7">Carbohydrate degradation; pentose phosphate pathway; D-ribulose 5-phosphate from D-glucose 6-phosphate (oxidative stage): step 2/3.</text>
</comment>
<dbReference type="InterPro" id="IPR006148">
    <property type="entry name" value="Glc/Gal-6P_isomerase"/>
</dbReference>
<comment type="function">
    <text evidence="2 7">Hydrolysis of 6-phosphogluconolactone to 6-phosphogluconate.</text>
</comment>
<accession>A0A7W5DNI7</accession>
<protein>
    <recommendedName>
        <fullName evidence="6 7">6-phosphogluconolactonase</fullName>
        <shortName evidence="7">6PGL</shortName>
        <ecNumber evidence="5 7">3.1.1.31</ecNumber>
    </recommendedName>
</protein>
<evidence type="ECO:0000256" key="5">
    <source>
        <dbReference type="ARBA" id="ARBA00013198"/>
    </source>
</evidence>
<dbReference type="GO" id="GO:0005975">
    <property type="term" value="P:carbohydrate metabolic process"/>
    <property type="evidence" value="ECO:0007669"/>
    <property type="project" value="UniProtKB-UniRule"/>
</dbReference>
<evidence type="ECO:0000256" key="1">
    <source>
        <dbReference type="ARBA" id="ARBA00000832"/>
    </source>
</evidence>